<evidence type="ECO:0000256" key="5">
    <source>
        <dbReference type="ARBA" id="ARBA00022679"/>
    </source>
</evidence>
<dbReference type="InterPro" id="IPR050065">
    <property type="entry name" value="GlmU-like"/>
</dbReference>
<evidence type="ECO:0000256" key="13">
    <source>
        <dbReference type="ARBA" id="ARBA00023315"/>
    </source>
</evidence>
<feature type="binding site" evidence="18">
    <location>
        <position position="365"/>
    </location>
    <ligand>
        <name>UDP-N-acetyl-alpha-D-glucosamine</name>
        <dbReference type="ChEBI" id="CHEBI:57705"/>
    </ligand>
</feature>
<feature type="binding site" evidence="18">
    <location>
        <position position="26"/>
    </location>
    <ligand>
        <name>UDP-N-acetyl-alpha-D-glucosamine</name>
        <dbReference type="ChEBI" id="CHEBI:57705"/>
    </ligand>
</feature>
<evidence type="ECO:0000256" key="18">
    <source>
        <dbReference type="HAMAP-Rule" id="MF_01631"/>
    </source>
</evidence>
<dbReference type="InterPro" id="IPR029044">
    <property type="entry name" value="Nucleotide-diphossugar_trans"/>
</dbReference>
<dbReference type="InterPro" id="IPR005882">
    <property type="entry name" value="Bifunctional_GlmU"/>
</dbReference>
<feature type="binding site" evidence="18">
    <location>
        <begin position="12"/>
        <end position="15"/>
    </location>
    <ligand>
        <name>UDP-N-acetyl-alpha-D-glucosamine</name>
        <dbReference type="ChEBI" id="CHEBI:57705"/>
    </ligand>
</feature>
<evidence type="ECO:0000313" key="21">
    <source>
        <dbReference type="Proteomes" id="UP001317629"/>
    </source>
</evidence>
<evidence type="ECO:0000259" key="19">
    <source>
        <dbReference type="Pfam" id="PF12804"/>
    </source>
</evidence>
<dbReference type="InterPro" id="IPR011004">
    <property type="entry name" value="Trimer_LpxA-like_sf"/>
</dbReference>
<dbReference type="InterPro" id="IPR038009">
    <property type="entry name" value="GlmU_C_LbH"/>
</dbReference>
<dbReference type="Pfam" id="PF12804">
    <property type="entry name" value="NTP_transf_3"/>
    <property type="match status" value="1"/>
</dbReference>
<sequence>MSSSRKALAIVLAAGEGTRMKSDTPKVLHQVAGRSMLAHVLAAVAEAGVETIAVVVGPGREDVTAEALKRAPHAQTFVQAERLGTAHAVLAARAAIAAGCDDLLVLFADTPLVTGATIRALREALAAGAGVAALGFSAADPFGYGRLLQDEAGRLVAIREEKDASAAERAIRLCNAGLMAIDGAAAADWLGQIGNSNAKGEFYLTDIVEIARACGREARVVVADETEVLGVNDRIQLAQAEAVAQNRLRRAAMAAGVTMIAPETVFLSADTVLGRDVTIEPHVVIGPGVSIADKAVIHAFSHLEGASVGQGATIGPFARLRPGAALAEAAKVGNFVEIKNANVAKGAKVNHLTYIGDADIGANANIGAGTITCNYDGFFKYRTEIGENAFIGSNSALVAPVKIGAGAYVGSGSVVTKDVRGDALVVARGRQMEKAGWAASFRAIQAERKAAAKKS</sequence>
<dbReference type="PROSITE" id="PS00101">
    <property type="entry name" value="HEXAPEP_TRANSFERASES"/>
    <property type="match status" value="1"/>
</dbReference>
<keyword evidence="7 18" id="KW-0479">Metal-binding</keyword>
<name>A0ABM8EBL4_9HYPH</name>
<evidence type="ECO:0000256" key="2">
    <source>
        <dbReference type="ARBA" id="ARBA00007707"/>
    </source>
</evidence>
<comment type="subcellular location">
    <subcellularLocation>
        <location evidence="1 18">Cytoplasm</location>
    </subcellularLocation>
</comment>
<feature type="binding site" evidence="18">
    <location>
        <begin position="374"/>
        <end position="375"/>
    </location>
    <ligand>
        <name>acetyl-CoA</name>
        <dbReference type="ChEBI" id="CHEBI:57288"/>
    </ligand>
</feature>
<feature type="binding site" evidence="18">
    <location>
        <position position="175"/>
    </location>
    <ligand>
        <name>UDP-N-acetyl-alpha-D-glucosamine</name>
        <dbReference type="ChEBI" id="CHEBI:57705"/>
    </ligand>
</feature>
<dbReference type="InterPro" id="IPR018357">
    <property type="entry name" value="Hexapep_transf_CS"/>
</dbReference>
<feature type="binding site" evidence="18">
    <location>
        <begin position="84"/>
        <end position="85"/>
    </location>
    <ligand>
        <name>UDP-N-acetyl-alpha-D-glucosamine</name>
        <dbReference type="ChEBI" id="CHEBI:57705"/>
    </ligand>
</feature>
<dbReference type="PANTHER" id="PTHR43584">
    <property type="entry name" value="NUCLEOTIDYL TRANSFERASE"/>
    <property type="match status" value="1"/>
</dbReference>
<feature type="binding site" evidence="18">
    <location>
        <position position="393"/>
    </location>
    <ligand>
        <name>acetyl-CoA</name>
        <dbReference type="ChEBI" id="CHEBI:57288"/>
    </ligand>
</feature>
<evidence type="ECO:0000256" key="9">
    <source>
        <dbReference type="ARBA" id="ARBA00022842"/>
    </source>
</evidence>
<feature type="binding site" evidence="18">
    <location>
        <position position="232"/>
    </location>
    <ligand>
        <name>Mg(2+)</name>
        <dbReference type="ChEBI" id="CHEBI:18420"/>
    </ligand>
</feature>
<keyword evidence="5 18" id="KW-0808">Transferase</keyword>
<evidence type="ECO:0000256" key="8">
    <source>
        <dbReference type="ARBA" id="ARBA00022737"/>
    </source>
</evidence>
<dbReference type="NCBIfam" id="NF010933">
    <property type="entry name" value="PRK14353.1"/>
    <property type="match status" value="1"/>
</dbReference>
<feature type="binding site" evidence="18">
    <location>
        <position position="160"/>
    </location>
    <ligand>
        <name>UDP-N-acetyl-alpha-D-glucosamine</name>
        <dbReference type="ChEBI" id="CHEBI:57705"/>
    </ligand>
</feature>
<evidence type="ECO:0000256" key="16">
    <source>
        <dbReference type="ARBA" id="ARBA00048493"/>
    </source>
</evidence>
<keyword evidence="14 18" id="KW-0961">Cell wall biogenesis/degradation</keyword>
<accession>A0ABM8EBL4</accession>
<keyword evidence="11 18" id="KW-0573">Peptidoglycan synthesis</keyword>
<feature type="binding site" evidence="18">
    <location>
        <position position="339"/>
    </location>
    <ligand>
        <name>UDP-N-acetyl-alpha-D-glucosamine</name>
        <dbReference type="ChEBI" id="CHEBI:57705"/>
    </ligand>
</feature>
<evidence type="ECO:0000256" key="17">
    <source>
        <dbReference type="ARBA" id="ARBA00049628"/>
    </source>
</evidence>
<comment type="pathway">
    <text evidence="18">Nucleotide-sugar biosynthesis; UDP-N-acetyl-alpha-D-glucosamine biosynthesis; UDP-N-acetyl-alpha-D-glucosamine from N-acetyl-alpha-D-glucosamine 1-phosphate: step 1/1.</text>
</comment>
<feature type="binding site" evidence="18">
    <location>
        <position position="354"/>
    </location>
    <ligand>
        <name>UDP-N-acetyl-alpha-D-glucosamine</name>
        <dbReference type="ChEBI" id="CHEBI:57705"/>
    </ligand>
</feature>
<feature type="binding site" evidence="18">
    <location>
        <position position="79"/>
    </location>
    <ligand>
        <name>UDP-N-acetyl-alpha-D-glucosamine</name>
        <dbReference type="ChEBI" id="CHEBI:57705"/>
    </ligand>
</feature>
<evidence type="ECO:0000256" key="10">
    <source>
        <dbReference type="ARBA" id="ARBA00022960"/>
    </source>
</evidence>
<comment type="catalytic activity">
    <reaction evidence="16 18">
        <text>N-acetyl-alpha-D-glucosamine 1-phosphate + UTP + H(+) = UDP-N-acetyl-alpha-D-glucosamine + diphosphate</text>
        <dbReference type="Rhea" id="RHEA:13509"/>
        <dbReference type="ChEBI" id="CHEBI:15378"/>
        <dbReference type="ChEBI" id="CHEBI:33019"/>
        <dbReference type="ChEBI" id="CHEBI:46398"/>
        <dbReference type="ChEBI" id="CHEBI:57705"/>
        <dbReference type="ChEBI" id="CHEBI:57776"/>
        <dbReference type="EC" id="2.7.7.23"/>
    </reaction>
</comment>
<dbReference type="SUPFAM" id="SSF51161">
    <property type="entry name" value="Trimeric LpxA-like enzymes"/>
    <property type="match status" value="1"/>
</dbReference>
<comment type="subunit">
    <text evidence="18">Homotrimer.</text>
</comment>
<feature type="binding site" evidence="18">
    <location>
        <position position="145"/>
    </location>
    <ligand>
        <name>UDP-N-acetyl-alpha-D-glucosamine</name>
        <dbReference type="ChEBI" id="CHEBI:57705"/>
    </ligand>
</feature>
<comment type="catalytic activity">
    <reaction evidence="15 18">
        <text>alpha-D-glucosamine 1-phosphate + acetyl-CoA = N-acetyl-alpha-D-glucosamine 1-phosphate + CoA + H(+)</text>
        <dbReference type="Rhea" id="RHEA:13725"/>
        <dbReference type="ChEBI" id="CHEBI:15378"/>
        <dbReference type="ChEBI" id="CHEBI:57287"/>
        <dbReference type="ChEBI" id="CHEBI:57288"/>
        <dbReference type="ChEBI" id="CHEBI:57776"/>
        <dbReference type="ChEBI" id="CHEBI:58516"/>
        <dbReference type="EC" id="2.3.1.157"/>
    </reaction>
</comment>
<dbReference type="EC" id="2.7.7.23" evidence="18"/>
<evidence type="ECO:0000256" key="14">
    <source>
        <dbReference type="ARBA" id="ARBA00023316"/>
    </source>
</evidence>
<feature type="active site" description="Proton acceptor" evidence="18">
    <location>
        <position position="351"/>
    </location>
</feature>
<feature type="binding site" evidence="18">
    <location>
        <position position="321"/>
    </location>
    <ligand>
        <name>UDP-N-acetyl-alpha-D-glucosamine</name>
        <dbReference type="ChEBI" id="CHEBI:57705"/>
    </ligand>
</feature>
<keyword evidence="12 18" id="KW-0511">Multifunctional enzyme</keyword>
<keyword evidence="4 18" id="KW-0963">Cytoplasm</keyword>
<keyword evidence="9 18" id="KW-0460">Magnesium</keyword>
<feature type="binding site" evidence="18">
    <location>
        <position position="232"/>
    </location>
    <ligand>
        <name>UDP-N-acetyl-alpha-D-glucosamine</name>
        <dbReference type="ChEBI" id="CHEBI:57705"/>
    </ligand>
</feature>
<organism evidence="20 21">
    <name type="scientific">Methylocystis iwaonis</name>
    <dbReference type="NCBI Taxonomy" id="2885079"/>
    <lineage>
        <taxon>Bacteria</taxon>
        <taxon>Pseudomonadati</taxon>
        <taxon>Pseudomonadota</taxon>
        <taxon>Alphaproteobacteria</taxon>
        <taxon>Hyphomicrobiales</taxon>
        <taxon>Methylocystaceae</taxon>
        <taxon>Methylocystis</taxon>
    </lineage>
</organism>
<reference evidence="20 21" key="1">
    <citation type="journal article" date="2023" name="Int. J. Syst. Evol. Microbiol.">
        <title>Methylocystis iwaonis sp. nov., a type II methane-oxidizing bacterium from surface soil of a rice paddy field in Japan, and emended description of the genus Methylocystis (ex Whittenbury et al. 1970) Bowman et al. 1993.</title>
        <authorList>
            <person name="Kaise H."/>
            <person name="Sawadogo J.B."/>
            <person name="Alam M.S."/>
            <person name="Ueno C."/>
            <person name="Dianou D."/>
            <person name="Shinjo R."/>
            <person name="Asakawa S."/>
        </authorList>
    </citation>
    <scope>NUCLEOTIDE SEQUENCE [LARGE SCALE GENOMIC DNA]</scope>
    <source>
        <strain evidence="20 21">SS37A-Re</strain>
    </source>
</reference>
<dbReference type="HAMAP" id="MF_01631">
    <property type="entry name" value="GlmU"/>
    <property type="match status" value="1"/>
</dbReference>
<feature type="region of interest" description="Pyrophosphorylase" evidence="18">
    <location>
        <begin position="1"/>
        <end position="234"/>
    </location>
</feature>
<comment type="function">
    <text evidence="17 18">Catalyzes the last two sequential reactions in the de novo biosynthetic pathway for UDP-N-acetylglucosamine (UDP-GlcNAc). The C-terminal domain catalyzes the transfer of acetyl group from acetyl coenzyme A to glucosamine-1-phosphate (GlcN-1-P) to produce N-acetylglucosamine-1-phosphate (GlcNAc-1-P), which is converted into UDP-GlcNAc by the transfer of uridine 5-monophosphate (from uridine 5-triphosphate), a reaction catalyzed by the N-terminal domain.</text>
</comment>
<feature type="binding site" evidence="18">
    <location>
        <position position="411"/>
    </location>
    <ligand>
        <name>acetyl-CoA</name>
        <dbReference type="ChEBI" id="CHEBI:57288"/>
    </ligand>
</feature>
<proteinExistence type="inferred from homology"/>
<keyword evidence="6 18" id="KW-0548">Nucleotidyltransferase</keyword>
<gene>
    <name evidence="18 20" type="primary">glmU</name>
    <name evidence="20" type="ORF">SS37A_27970</name>
</gene>
<dbReference type="Gene3D" id="2.160.10.10">
    <property type="entry name" value="Hexapeptide repeat proteins"/>
    <property type="match status" value="1"/>
</dbReference>
<keyword evidence="21" id="KW-1185">Reference proteome</keyword>
<dbReference type="CDD" id="cd03353">
    <property type="entry name" value="LbH_GlmU_C"/>
    <property type="match status" value="1"/>
</dbReference>
<feature type="binding site" evidence="18">
    <location>
        <position position="109"/>
    </location>
    <ligand>
        <name>Mg(2+)</name>
        <dbReference type="ChEBI" id="CHEBI:18420"/>
    </ligand>
</feature>
<evidence type="ECO:0000256" key="11">
    <source>
        <dbReference type="ARBA" id="ARBA00022984"/>
    </source>
</evidence>
<evidence type="ECO:0000256" key="6">
    <source>
        <dbReference type="ARBA" id="ARBA00022695"/>
    </source>
</evidence>
<feature type="binding site" evidence="18">
    <location>
        <position position="428"/>
    </location>
    <ligand>
        <name>acetyl-CoA</name>
        <dbReference type="ChEBI" id="CHEBI:57288"/>
    </ligand>
</feature>
<evidence type="ECO:0000256" key="4">
    <source>
        <dbReference type="ARBA" id="ARBA00022490"/>
    </source>
</evidence>
<keyword evidence="10 18" id="KW-0133">Cell shape</keyword>
<evidence type="ECO:0000256" key="15">
    <source>
        <dbReference type="ARBA" id="ARBA00048247"/>
    </source>
</evidence>
<evidence type="ECO:0000256" key="7">
    <source>
        <dbReference type="ARBA" id="ARBA00022723"/>
    </source>
</evidence>
<dbReference type="CDD" id="cd02540">
    <property type="entry name" value="GT2_GlmU_N_bac"/>
    <property type="match status" value="1"/>
</dbReference>
<evidence type="ECO:0000256" key="1">
    <source>
        <dbReference type="ARBA" id="ARBA00004496"/>
    </source>
</evidence>
<comment type="caution">
    <text evidence="18">Lacks conserved residue(s) required for the propagation of feature annotation.</text>
</comment>
<dbReference type="EC" id="2.3.1.157" evidence="18"/>
<dbReference type="InterPro" id="IPR025877">
    <property type="entry name" value="MobA-like_NTP_Trfase"/>
</dbReference>
<evidence type="ECO:0000313" key="20">
    <source>
        <dbReference type="EMBL" id="BDV35268.1"/>
    </source>
</evidence>
<feature type="region of interest" description="Linker" evidence="18">
    <location>
        <begin position="235"/>
        <end position="255"/>
    </location>
</feature>
<evidence type="ECO:0000256" key="12">
    <source>
        <dbReference type="ARBA" id="ARBA00023268"/>
    </source>
</evidence>
<dbReference type="PANTHER" id="PTHR43584:SF3">
    <property type="entry name" value="BIFUNCTIONAL PROTEIN GLMU"/>
    <property type="match status" value="1"/>
</dbReference>
<comment type="pathway">
    <text evidence="18">Bacterial outer membrane biogenesis; LPS lipid A biosynthesis.</text>
</comment>
<keyword evidence="8 18" id="KW-0677">Repeat</keyword>
<comment type="similarity">
    <text evidence="2 18">In the C-terminal section; belongs to the transferase hexapeptide repeat family.</text>
</comment>
<dbReference type="InterPro" id="IPR001451">
    <property type="entry name" value="Hexapep"/>
</dbReference>
<dbReference type="SUPFAM" id="SSF53448">
    <property type="entry name" value="Nucleotide-diphospho-sugar transferases"/>
    <property type="match status" value="1"/>
</dbReference>
<dbReference type="Proteomes" id="UP001317629">
    <property type="component" value="Chromosome"/>
</dbReference>
<dbReference type="Pfam" id="PF00132">
    <property type="entry name" value="Hexapep"/>
    <property type="match status" value="2"/>
</dbReference>
<comment type="similarity">
    <text evidence="3 18">In the N-terminal section; belongs to the N-acetylglucosamine-1-phosphate uridyltransferase family.</text>
</comment>
<feature type="binding site" evidence="18">
    <location>
        <position position="368"/>
    </location>
    <ligand>
        <name>acetyl-CoA</name>
        <dbReference type="ChEBI" id="CHEBI:57288"/>
    </ligand>
</feature>
<protein>
    <recommendedName>
        <fullName evidence="18">Bifunctional protein GlmU</fullName>
    </recommendedName>
    <domain>
        <recommendedName>
            <fullName evidence="18">UDP-N-acetylglucosamine pyrophosphorylase</fullName>
            <ecNumber evidence="18">2.7.7.23</ecNumber>
        </recommendedName>
        <alternativeName>
            <fullName evidence="18">N-acetylglucosamine-1-phosphate uridyltransferase</fullName>
        </alternativeName>
    </domain>
    <domain>
        <recommendedName>
            <fullName evidence="18">Glucosamine-1-phosphate N-acetyltransferase</fullName>
            <ecNumber evidence="18">2.3.1.157</ecNumber>
        </recommendedName>
    </domain>
</protein>
<dbReference type="EMBL" id="AP027142">
    <property type="protein sequence ID" value="BDV35268.1"/>
    <property type="molecule type" value="Genomic_DNA"/>
</dbReference>
<comment type="cofactor">
    <cofactor evidence="18">
        <name>Mg(2+)</name>
        <dbReference type="ChEBI" id="CHEBI:18420"/>
    </cofactor>
    <text evidence="18">Binds 1 Mg(2+) ion per subunit.</text>
</comment>
<evidence type="ECO:0000256" key="3">
    <source>
        <dbReference type="ARBA" id="ARBA00007947"/>
    </source>
</evidence>
<dbReference type="Gene3D" id="3.90.550.10">
    <property type="entry name" value="Spore Coat Polysaccharide Biosynthesis Protein SpsA, Chain A"/>
    <property type="match status" value="1"/>
</dbReference>
<feature type="region of interest" description="N-acetyltransferase" evidence="18">
    <location>
        <begin position="256"/>
        <end position="455"/>
    </location>
</feature>
<keyword evidence="13 18" id="KW-0012">Acyltransferase</keyword>
<feature type="domain" description="MobA-like NTP transferase" evidence="19">
    <location>
        <begin position="9"/>
        <end position="155"/>
    </location>
</feature>
<comment type="pathway">
    <text evidence="18">Nucleotide-sugar biosynthesis; UDP-N-acetyl-alpha-D-glucosamine biosynthesis; N-acetyl-alpha-D-glucosamine 1-phosphate from alpha-D-glucosamine 6-phosphate (route II): step 2/2.</text>
</comment>
<dbReference type="NCBIfam" id="TIGR01173">
    <property type="entry name" value="glmU"/>
    <property type="match status" value="1"/>
</dbReference>
<dbReference type="RefSeq" id="WP_281928658.1">
    <property type="nucleotide sequence ID" value="NZ_AP027142.1"/>
</dbReference>